<dbReference type="Pfam" id="PF05345">
    <property type="entry name" value="He_PIG"/>
    <property type="match status" value="1"/>
</dbReference>
<organism evidence="2">
    <name type="scientific">Cereibacter sphaeroides (strain ATCC 17025 / ATH 2.4.3)</name>
    <name type="common">Rhodobacter sphaeroides</name>
    <dbReference type="NCBI Taxonomy" id="349102"/>
    <lineage>
        <taxon>Bacteria</taxon>
        <taxon>Pseudomonadati</taxon>
        <taxon>Pseudomonadota</taxon>
        <taxon>Alphaproteobacteria</taxon>
        <taxon>Rhodobacterales</taxon>
        <taxon>Paracoccaceae</taxon>
        <taxon>Cereibacter</taxon>
    </lineage>
</organism>
<dbReference type="InterPro" id="IPR036514">
    <property type="entry name" value="SGNH_hydro_sf"/>
</dbReference>
<dbReference type="Gene3D" id="3.40.50.1110">
    <property type="entry name" value="SGNH hydrolase"/>
    <property type="match status" value="1"/>
</dbReference>
<dbReference type="AlphaFoldDB" id="A4WVR2"/>
<dbReference type="SUPFAM" id="SSF49313">
    <property type="entry name" value="Cadherin-like"/>
    <property type="match status" value="1"/>
</dbReference>
<dbReference type="KEGG" id="rsq:Rsph17025_2588"/>
<sequence>MHPGLGLGLTAQRGRAASSSITATSAPTFAPLSPGVTISSVWTAGTYASTAGTISAVVETFVRNSEAVTASTVAAEGDVISVTVLVTDSAGNQRTFSCGPQAVPYAAPMISGLQDLSASCGASISINAAVSASGSGLVYSLTGPEWLSINPATGMITGAAPEAHVTTAATVTVTNPGGSASDTFAVEVVAAPTVTPAANNILVINGDSRTASGMTTLRAHGSAAETNPLENAGVSFAAGWQAHALAALSHRVVIPKGGNFAIGAETTTQIAARAERDAAQAAGFGAAVCVFLGGVNDTTLTSAQSIANYITIFNAWTAQGIRLVVCNEAPRDNLLGANLTAHQERRAWLEDPQRAVDWPGYVSVNSWDALADPADPTKWAPGLSYDGLHPTYAGSRILGETIAAALAPLYPDPVFPSRLDLPTSAEGCLNTAPMMTGATGTIQATPAAVITGDVATGWILSAERVQDGLSIAAGKDTDPDGYDEQVITLSGAASVSAACGARFANAMTAAVSALSPGDVIRLHGRLRIDAGHTGLLGVRMGGFIQGGGLDTPADAFKLRYFGAFAGLWNAAGTNVMDGSAVELEIMSQDLVIPANWAAATGRQGFAQVNILCMGGNLPVSATVRLSRLGVRRVL</sequence>
<dbReference type="CDD" id="cd00229">
    <property type="entry name" value="SGNH_hydrolase"/>
    <property type="match status" value="1"/>
</dbReference>
<reference evidence="2" key="1">
    <citation type="submission" date="2007-04" db="EMBL/GenBank/DDBJ databases">
        <title>Complete sequence of chromosome of Rhodobacter sphaeroides ATCC 17025.</title>
        <authorList>
            <consortium name="US DOE Joint Genome Institute"/>
            <person name="Copeland A."/>
            <person name="Lucas S."/>
            <person name="Lapidus A."/>
            <person name="Barry K."/>
            <person name="Detter J.C."/>
            <person name="Glavina del Rio T."/>
            <person name="Hammon N."/>
            <person name="Israni S."/>
            <person name="Dalin E."/>
            <person name="Tice H."/>
            <person name="Pitluck S."/>
            <person name="Chertkov O."/>
            <person name="Brettin T."/>
            <person name="Bruce D."/>
            <person name="Han C."/>
            <person name="Schmutz J."/>
            <person name="Larimer F."/>
            <person name="Land M."/>
            <person name="Hauser L."/>
            <person name="Kyrpides N."/>
            <person name="Kim E."/>
            <person name="Richardson P."/>
            <person name="Mackenzie C."/>
            <person name="Choudhary M."/>
            <person name="Donohue T.J."/>
            <person name="Kaplan S."/>
        </authorList>
    </citation>
    <scope>NUCLEOTIDE SEQUENCE [LARGE SCALE GENOMIC DNA]</scope>
    <source>
        <strain evidence="2">ATCC 17025</strain>
    </source>
</reference>
<dbReference type="InterPro" id="IPR013783">
    <property type="entry name" value="Ig-like_fold"/>
</dbReference>
<dbReference type="STRING" id="349102.Rsph17025_2588"/>
<dbReference type="GO" id="GO:0016788">
    <property type="term" value="F:hydrolase activity, acting on ester bonds"/>
    <property type="evidence" value="ECO:0007669"/>
    <property type="project" value="UniProtKB-ARBA"/>
</dbReference>
<dbReference type="Gene3D" id="2.60.40.10">
    <property type="entry name" value="Immunoglobulins"/>
    <property type="match status" value="1"/>
</dbReference>
<dbReference type="Pfam" id="PF13472">
    <property type="entry name" value="Lipase_GDSL_2"/>
    <property type="match status" value="1"/>
</dbReference>
<dbReference type="GO" id="GO:0016020">
    <property type="term" value="C:membrane"/>
    <property type="evidence" value="ECO:0007669"/>
    <property type="project" value="InterPro"/>
</dbReference>
<dbReference type="BioCyc" id="RSPH349102:G1G8M-2669-MONOMER"/>
<gene>
    <name evidence="2" type="ordered locus">Rsph17025_2588</name>
</gene>
<dbReference type="EMBL" id="CP000661">
    <property type="protein sequence ID" value="ABP71476.1"/>
    <property type="molecule type" value="Genomic_DNA"/>
</dbReference>
<proteinExistence type="predicted"/>
<dbReference type="GO" id="GO:0005509">
    <property type="term" value="F:calcium ion binding"/>
    <property type="evidence" value="ECO:0007669"/>
    <property type="project" value="InterPro"/>
</dbReference>
<feature type="domain" description="SGNH hydrolase-type esterase" evidence="1">
    <location>
        <begin position="206"/>
        <end position="397"/>
    </location>
</feature>
<evidence type="ECO:0000259" key="1">
    <source>
        <dbReference type="Pfam" id="PF13472"/>
    </source>
</evidence>
<evidence type="ECO:0000313" key="2">
    <source>
        <dbReference type="EMBL" id="ABP71476.1"/>
    </source>
</evidence>
<dbReference type="HOGENOM" id="CLU_431398_0_0_5"/>
<name>A4WVR2_CERS5</name>
<protein>
    <submittedName>
        <fullName evidence="2">Ig family protein</fullName>
    </submittedName>
</protein>
<accession>A4WVR2</accession>
<dbReference type="InterPro" id="IPR015919">
    <property type="entry name" value="Cadherin-like_sf"/>
</dbReference>
<dbReference type="InterPro" id="IPR013830">
    <property type="entry name" value="SGNH_hydro"/>
</dbReference>
<dbReference type="SUPFAM" id="SSF52266">
    <property type="entry name" value="SGNH hydrolase"/>
    <property type="match status" value="1"/>
</dbReference>